<keyword evidence="7" id="KW-0081">Bacteriolytic enzyme</keyword>
<dbReference type="GO" id="GO:0042742">
    <property type="term" value="P:defense response to bacterium"/>
    <property type="evidence" value="ECO:0007669"/>
    <property type="project" value="UniProtKB-KW"/>
</dbReference>
<keyword evidence="5" id="KW-0964">Secreted</keyword>
<dbReference type="Gene3D" id="3.20.20.80">
    <property type="entry name" value="Glycosidases"/>
    <property type="match status" value="1"/>
</dbReference>
<accession>A0A5N0VLZ2</accession>
<name>A0A5N0VLZ2_9PSEU</name>
<dbReference type="InterPro" id="IPR017853">
    <property type="entry name" value="GH"/>
</dbReference>
<dbReference type="InterPro" id="IPR002053">
    <property type="entry name" value="Glyco_hydro_25"/>
</dbReference>
<feature type="transmembrane region" description="Helical" evidence="13">
    <location>
        <begin position="409"/>
        <end position="431"/>
    </location>
</feature>
<comment type="similarity">
    <text evidence="3">Belongs to the glycosyl hydrolase 25 family.</text>
</comment>
<dbReference type="PANTHER" id="PTHR34135:SF2">
    <property type="entry name" value="LYSOZYME"/>
    <property type="match status" value="1"/>
</dbReference>
<dbReference type="PROSITE" id="PS51318">
    <property type="entry name" value="TAT"/>
    <property type="match status" value="1"/>
</dbReference>
<dbReference type="SUPFAM" id="SSF51445">
    <property type="entry name" value="(Trans)glycosidases"/>
    <property type="match status" value="1"/>
</dbReference>
<dbReference type="PANTHER" id="PTHR34135">
    <property type="entry name" value="LYSOZYME"/>
    <property type="match status" value="1"/>
</dbReference>
<dbReference type="GO" id="GO:0031640">
    <property type="term" value="P:killing of cells of another organism"/>
    <property type="evidence" value="ECO:0007669"/>
    <property type="project" value="UniProtKB-KW"/>
</dbReference>
<dbReference type="SMART" id="SM00641">
    <property type="entry name" value="Glyco_25"/>
    <property type="match status" value="1"/>
</dbReference>
<evidence type="ECO:0000313" key="15">
    <source>
        <dbReference type="EMBL" id="KAA9166543.1"/>
    </source>
</evidence>
<comment type="caution">
    <text evidence="15">The sequence shown here is derived from an EMBL/GenBank/DDBJ whole genome shotgun (WGS) entry which is preliminary data.</text>
</comment>
<dbReference type="GO" id="GO:0016052">
    <property type="term" value="P:carbohydrate catabolic process"/>
    <property type="evidence" value="ECO:0007669"/>
    <property type="project" value="TreeGrafter"/>
</dbReference>
<dbReference type="OrthoDB" id="287365at2"/>
<dbReference type="GO" id="GO:0003796">
    <property type="term" value="F:lysozyme activity"/>
    <property type="evidence" value="ECO:0007669"/>
    <property type="project" value="UniProtKB-EC"/>
</dbReference>
<dbReference type="AlphaFoldDB" id="A0A5N0VLZ2"/>
<evidence type="ECO:0000256" key="5">
    <source>
        <dbReference type="ARBA" id="ARBA00022525"/>
    </source>
</evidence>
<comment type="function">
    <text evidence="11">This enzyme has both lysozyme (acetylmuramidase) and diacetylmuramidase activities.</text>
</comment>
<keyword evidence="10" id="KW-0326">Glycosidase</keyword>
<evidence type="ECO:0000256" key="9">
    <source>
        <dbReference type="ARBA" id="ARBA00023157"/>
    </source>
</evidence>
<evidence type="ECO:0000256" key="12">
    <source>
        <dbReference type="SAM" id="MobiDB-lite"/>
    </source>
</evidence>
<dbReference type="RefSeq" id="WP_144748171.1">
    <property type="nucleotide sequence ID" value="NZ_VMNW02000002.1"/>
</dbReference>
<dbReference type="GO" id="GO:0009253">
    <property type="term" value="P:peptidoglycan catabolic process"/>
    <property type="evidence" value="ECO:0007669"/>
    <property type="project" value="InterPro"/>
</dbReference>
<dbReference type="Proteomes" id="UP000319769">
    <property type="component" value="Unassembled WGS sequence"/>
</dbReference>
<evidence type="ECO:0000256" key="14">
    <source>
        <dbReference type="SAM" id="SignalP"/>
    </source>
</evidence>
<comment type="catalytic activity">
    <reaction evidence="1">
        <text>Hydrolysis of (1-&gt;4)-beta-linkages between N-acetylmuramic acid and N-acetyl-D-glucosamine residues in a peptidoglycan and between N-acetyl-D-glucosamine residues in chitodextrins.</text>
        <dbReference type="EC" id="3.2.1.17"/>
    </reaction>
</comment>
<sequence>MTAFGTTVRRGFLGLAALTTMVFGSLAFAAPHASADTGQVPGMDVSGHQGNVDWPAAWAAGARFAYIKATQGTDYRNPYFAQQYNGSYQAGMIRGAYHFATPDESGGVEQADYFIAHGGAWSADGKTLPPMLDIEYNPDGPTCYGLTPAAMTGWIRSFSEEVHAKTSRWPMLYTTADWWKTCTGNSAAFGDTHPLFIARYADNPGTLPDGWRYYSMWQYSDSGNKPGDQDTFNGSMEQLIKFAGGEGARTAPAPVTTSPAPSTTTTTPAPTTTTAPSTTSKPSPTTSTTTSAPSTTTTTASERMDATSSSSTTTTTTPSSSKPSSSKPSSSTRSRPAAQVNGLVWAGQRGPTPPAPSLRANDGGEELVANIDPAPVAGQQPSTSDTPVAAPAQEASHPLAHTGVGTGRIIVFGAALLVLGAILTYLARILVRR</sequence>
<keyword evidence="14" id="KW-0732">Signal</keyword>
<proteinExistence type="inferred from homology"/>
<evidence type="ECO:0000256" key="2">
    <source>
        <dbReference type="ARBA" id="ARBA00004613"/>
    </source>
</evidence>
<dbReference type="InterPro" id="IPR018077">
    <property type="entry name" value="Glyco_hydro_fam25_subgr"/>
</dbReference>
<dbReference type="EMBL" id="VMNW02000002">
    <property type="protein sequence ID" value="KAA9166543.1"/>
    <property type="molecule type" value="Genomic_DNA"/>
</dbReference>
<dbReference type="GO" id="GO:0016998">
    <property type="term" value="P:cell wall macromolecule catabolic process"/>
    <property type="evidence" value="ECO:0007669"/>
    <property type="project" value="InterPro"/>
</dbReference>
<dbReference type="EC" id="3.2.1.17" evidence="4"/>
<feature type="compositionally biased region" description="Low complexity" evidence="12">
    <location>
        <begin position="250"/>
        <end position="336"/>
    </location>
</feature>
<feature type="signal peptide" evidence="14">
    <location>
        <begin position="1"/>
        <end position="29"/>
    </location>
</feature>
<dbReference type="Pfam" id="PF01183">
    <property type="entry name" value="Glyco_hydro_25"/>
    <property type="match status" value="1"/>
</dbReference>
<evidence type="ECO:0000256" key="8">
    <source>
        <dbReference type="ARBA" id="ARBA00022801"/>
    </source>
</evidence>
<evidence type="ECO:0000313" key="16">
    <source>
        <dbReference type="Proteomes" id="UP000319769"/>
    </source>
</evidence>
<reference evidence="15" key="1">
    <citation type="submission" date="2019-09" db="EMBL/GenBank/DDBJ databases">
        <authorList>
            <person name="Teo W.F.A."/>
            <person name="Duangmal K."/>
        </authorList>
    </citation>
    <scope>NUCLEOTIDE SEQUENCE [LARGE SCALE GENOMIC DNA]</scope>
    <source>
        <strain evidence="15">K81G1</strain>
    </source>
</reference>
<evidence type="ECO:0000256" key="3">
    <source>
        <dbReference type="ARBA" id="ARBA00010646"/>
    </source>
</evidence>
<keyword evidence="13" id="KW-0472">Membrane</keyword>
<keyword evidence="16" id="KW-1185">Reference proteome</keyword>
<keyword evidence="8" id="KW-0378">Hydrolase</keyword>
<keyword evidence="9" id="KW-1015">Disulfide bond</keyword>
<organism evidence="15 16">
    <name type="scientific">Amycolatopsis acidicola</name>
    <dbReference type="NCBI Taxonomy" id="2596893"/>
    <lineage>
        <taxon>Bacteria</taxon>
        <taxon>Bacillati</taxon>
        <taxon>Actinomycetota</taxon>
        <taxon>Actinomycetes</taxon>
        <taxon>Pseudonocardiales</taxon>
        <taxon>Pseudonocardiaceae</taxon>
        <taxon>Amycolatopsis</taxon>
    </lineage>
</organism>
<evidence type="ECO:0000256" key="7">
    <source>
        <dbReference type="ARBA" id="ARBA00022638"/>
    </source>
</evidence>
<protein>
    <recommendedName>
        <fullName evidence="4">lysozyme</fullName>
        <ecNumber evidence="4">3.2.1.17</ecNumber>
    </recommendedName>
</protein>
<dbReference type="CDD" id="cd06412">
    <property type="entry name" value="GH25_CH-type"/>
    <property type="match status" value="1"/>
</dbReference>
<gene>
    <name evidence="15" type="ORF">FPZ12_003025</name>
</gene>
<keyword evidence="13" id="KW-1133">Transmembrane helix</keyword>
<evidence type="ECO:0000256" key="13">
    <source>
        <dbReference type="SAM" id="Phobius"/>
    </source>
</evidence>
<evidence type="ECO:0000256" key="4">
    <source>
        <dbReference type="ARBA" id="ARBA00012732"/>
    </source>
</evidence>
<dbReference type="GO" id="GO:0005576">
    <property type="term" value="C:extracellular region"/>
    <property type="evidence" value="ECO:0007669"/>
    <property type="project" value="UniProtKB-SubCell"/>
</dbReference>
<evidence type="ECO:0000256" key="11">
    <source>
        <dbReference type="ARBA" id="ARBA00055588"/>
    </source>
</evidence>
<comment type="subcellular location">
    <subcellularLocation>
        <location evidence="2">Secreted</location>
    </subcellularLocation>
</comment>
<evidence type="ECO:0000256" key="10">
    <source>
        <dbReference type="ARBA" id="ARBA00023295"/>
    </source>
</evidence>
<feature type="region of interest" description="Disordered" evidence="12">
    <location>
        <begin position="343"/>
        <end position="362"/>
    </location>
</feature>
<evidence type="ECO:0000256" key="6">
    <source>
        <dbReference type="ARBA" id="ARBA00022529"/>
    </source>
</evidence>
<feature type="region of interest" description="Disordered" evidence="12">
    <location>
        <begin position="246"/>
        <end position="338"/>
    </location>
</feature>
<evidence type="ECO:0000256" key="1">
    <source>
        <dbReference type="ARBA" id="ARBA00000632"/>
    </source>
</evidence>
<dbReference type="PROSITE" id="PS51904">
    <property type="entry name" value="GLYCOSYL_HYDROL_F25_2"/>
    <property type="match status" value="1"/>
</dbReference>
<dbReference type="FunFam" id="3.20.20.80:FF:000060">
    <property type="entry name" value="Lysozyme M1"/>
    <property type="match status" value="1"/>
</dbReference>
<keyword evidence="13" id="KW-0812">Transmembrane</keyword>
<dbReference type="InterPro" id="IPR006311">
    <property type="entry name" value="TAT_signal"/>
</dbReference>
<keyword evidence="6" id="KW-0929">Antimicrobial</keyword>
<feature type="chain" id="PRO_5038452338" description="lysozyme" evidence="14">
    <location>
        <begin position="30"/>
        <end position="433"/>
    </location>
</feature>